<keyword evidence="6" id="KW-0325">Glycoprotein</keyword>
<dbReference type="PROSITE" id="PS51233">
    <property type="entry name" value="VWFD"/>
    <property type="match status" value="5"/>
</dbReference>
<dbReference type="PROSITE" id="PS50184">
    <property type="entry name" value="VWFC_2"/>
    <property type="match status" value="1"/>
</dbReference>
<dbReference type="PANTHER" id="PTHR11339">
    <property type="entry name" value="EXTRACELLULAR MATRIX GLYCOPROTEIN RELATED"/>
    <property type="match status" value="1"/>
</dbReference>
<dbReference type="InterPro" id="IPR000742">
    <property type="entry name" value="EGF"/>
</dbReference>
<accession>B4G6R9</accession>
<dbReference type="SMART" id="SM00215">
    <property type="entry name" value="VWC_out"/>
    <property type="match status" value="2"/>
</dbReference>
<dbReference type="SUPFAM" id="SSF57567">
    <property type="entry name" value="Serine protease inhibitors"/>
    <property type="match status" value="3"/>
</dbReference>
<feature type="domain" description="Chitin-binding type-2" evidence="15">
    <location>
        <begin position="1556"/>
        <end position="1623"/>
    </location>
</feature>
<dbReference type="SUPFAM" id="SSF57196">
    <property type="entry name" value="EGF/Laminin"/>
    <property type="match status" value="1"/>
</dbReference>
<feature type="domain" description="EGF-like" evidence="13">
    <location>
        <begin position="217"/>
        <end position="248"/>
    </location>
</feature>
<dbReference type="InterPro" id="IPR006207">
    <property type="entry name" value="Cys_knot_C"/>
</dbReference>
<dbReference type="SUPFAM" id="SSF57625">
    <property type="entry name" value="Invertebrate chitin-binding proteins"/>
    <property type="match status" value="1"/>
</dbReference>
<dbReference type="InterPro" id="IPR014853">
    <property type="entry name" value="VWF/SSPO/ZAN-like_Cys-rich_dom"/>
</dbReference>
<dbReference type="InterPro" id="IPR008979">
    <property type="entry name" value="Galactose-bd-like_sf"/>
</dbReference>
<dbReference type="EMBL" id="CH479180">
    <property type="protein sequence ID" value="EDW29183.1"/>
    <property type="molecule type" value="Genomic_DNA"/>
</dbReference>
<evidence type="ECO:0000313" key="18">
    <source>
        <dbReference type="Proteomes" id="UP000008744"/>
    </source>
</evidence>
<keyword evidence="8" id="KW-0245">EGF-like domain</keyword>
<feature type="domain" description="VWFD" evidence="16">
    <location>
        <begin position="1040"/>
        <end position="1230"/>
    </location>
</feature>
<dbReference type="Gene3D" id="2.10.25.10">
    <property type="entry name" value="Laminin"/>
    <property type="match status" value="5"/>
</dbReference>
<dbReference type="SMART" id="SM00832">
    <property type="entry name" value="C8"/>
    <property type="match status" value="5"/>
</dbReference>
<dbReference type="Pfam" id="PF01826">
    <property type="entry name" value="TIL"/>
    <property type="match status" value="2"/>
</dbReference>
<evidence type="ECO:0000259" key="11">
    <source>
        <dbReference type="PROSITE" id="PS01225"/>
    </source>
</evidence>
<dbReference type="OrthoDB" id="6262482at2759"/>
<dbReference type="InterPro" id="IPR002557">
    <property type="entry name" value="Chitin-bd_dom"/>
</dbReference>
<evidence type="ECO:0000256" key="6">
    <source>
        <dbReference type="ARBA" id="ARBA00023180"/>
    </source>
</evidence>
<feature type="chain" id="PRO_5002806352" evidence="10">
    <location>
        <begin position="19"/>
        <end position="3402"/>
    </location>
</feature>
<keyword evidence="4" id="KW-0722">Serine protease inhibitor</keyword>
<feature type="domain" description="VWFD" evidence="16">
    <location>
        <begin position="2297"/>
        <end position="2477"/>
    </location>
</feature>
<keyword evidence="5 8" id="KW-1015">Disulfide bond</keyword>
<dbReference type="GO" id="GO:0031012">
    <property type="term" value="C:extracellular matrix"/>
    <property type="evidence" value="ECO:0007669"/>
    <property type="project" value="TreeGrafter"/>
</dbReference>
<dbReference type="PROSITE" id="PS00022">
    <property type="entry name" value="EGF_1"/>
    <property type="match status" value="2"/>
</dbReference>
<dbReference type="InterPro" id="IPR001846">
    <property type="entry name" value="VWF_type-D"/>
</dbReference>
<dbReference type="PROSITE" id="PS01186">
    <property type="entry name" value="EGF_2"/>
    <property type="match status" value="1"/>
</dbReference>
<dbReference type="PROSITE" id="PS50940">
    <property type="entry name" value="CHIT_BIND_II"/>
    <property type="match status" value="1"/>
</dbReference>
<dbReference type="PROSITE" id="PS50026">
    <property type="entry name" value="EGF_3"/>
    <property type="match status" value="1"/>
</dbReference>
<dbReference type="InterPro" id="IPR036508">
    <property type="entry name" value="Chitin-bd_dom_sf"/>
</dbReference>
<feature type="signal peptide" evidence="10">
    <location>
        <begin position="1"/>
        <end position="18"/>
    </location>
</feature>
<feature type="domain" description="F5/8 type C" evidence="12">
    <location>
        <begin position="1945"/>
        <end position="2094"/>
    </location>
</feature>
<evidence type="ECO:0000259" key="14">
    <source>
        <dbReference type="PROSITE" id="PS50184"/>
    </source>
</evidence>
<feature type="domain" description="F5/8 type C" evidence="12">
    <location>
        <begin position="1765"/>
        <end position="1916"/>
    </location>
</feature>
<organism evidence="18">
    <name type="scientific">Drosophila persimilis</name>
    <name type="common">Fruit fly</name>
    <dbReference type="NCBI Taxonomy" id="7234"/>
    <lineage>
        <taxon>Eukaryota</taxon>
        <taxon>Metazoa</taxon>
        <taxon>Ecdysozoa</taxon>
        <taxon>Arthropoda</taxon>
        <taxon>Hexapoda</taxon>
        <taxon>Insecta</taxon>
        <taxon>Pterygota</taxon>
        <taxon>Neoptera</taxon>
        <taxon>Endopterygota</taxon>
        <taxon>Diptera</taxon>
        <taxon>Brachycera</taxon>
        <taxon>Muscomorpha</taxon>
        <taxon>Ephydroidea</taxon>
        <taxon>Drosophilidae</taxon>
        <taxon>Drosophila</taxon>
        <taxon>Sophophora</taxon>
    </lineage>
</organism>
<feature type="disulfide bond" evidence="7">
    <location>
        <begin position="3293"/>
        <end position="3347"/>
    </location>
</feature>
<dbReference type="FunFam" id="2.10.25.10:FF:000055">
    <property type="entry name" value="alpha-tectorin isoform X1"/>
    <property type="match status" value="1"/>
</dbReference>
<dbReference type="CDD" id="cd19941">
    <property type="entry name" value="TIL"/>
    <property type="match status" value="4"/>
</dbReference>
<dbReference type="PROSITE" id="PS01185">
    <property type="entry name" value="CTCK_1"/>
    <property type="match status" value="1"/>
</dbReference>
<feature type="domain" description="VWFD" evidence="16">
    <location>
        <begin position="245"/>
        <end position="416"/>
    </location>
</feature>
<feature type="disulfide bond" evidence="8">
    <location>
        <begin position="220"/>
        <end position="230"/>
    </location>
</feature>
<dbReference type="SMART" id="SM00181">
    <property type="entry name" value="EGF"/>
    <property type="match status" value="3"/>
</dbReference>
<feature type="region of interest" description="Disordered" evidence="9">
    <location>
        <begin position="3378"/>
        <end position="3402"/>
    </location>
</feature>
<dbReference type="SMART" id="SM00231">
    <property type="entry name" value="FA58C"/>
    <property type="match status" value="2"/>
</dbReference>
<dbReference type="SMR" id="B4G6R9"/>
<dbReference type="HOGENOM" id="CLU_000204_0_0_1"/>
<evidence type="ECO:0000256" key="10">
    <source>
        <dbReference type="SAM" id="SignalP"/>
    </source>
</evidence>
<evidence type="ECO:0000256" key="2">
    <source>
        <dbReference type="ARBA" id="ARBA00022690"/>
    </source>
</evidence>
<name>B4G6R9_DROPE</name>
<evidence type="ECO:0000256" key="5">
    <source>
        <dbReference type="ARBA" id="ARBA00023157"/>
    </source>
</evidence>
<evidence type="ECO:0000259" key="16">
    <source>
        <dbReference type="PROSITE" id="PS51233"/>
    </source>
</evidence>
<dbReference type="InterPro" id="IPR002919">
    <property type="entry name" value="TIL_dom"/>
</dbReference>
<comment type="similarity">
    <text evidence="1">Belongs to the serine protease inhibitor-like (TIL domain-containing) family.</text>
</comment>
<evidence type="ECO:0000256" key="3">
    <source>
        <dbReference type="ARBA" id="ARBA00022737"/>
    </source>
</evidence>
<dbReference type="Proteomes" id="UP000008744">
    <property type="component" value="Unassembled WGS sequence"/>
</dbReference>
<dbReference type="GO" id="GO:0004867">
    <property type="term" value="F:serine-type endopeptidase inhibitor activity"/>
    <property type="evidence" value="ECO:0007669"/>
    <property type="project" value="UniProtKB-KW"/>
</dbReference>
<dbReference type="PANTHER" id="PTHR11339:SF386">
    <property type="entry name" value="HEMOLECTIN, ISOFORM A"/>
    <property type="match status" value="1"/>
</dbReference>
<reference evidence="17 18" key="1">
    <citation type="journal article" date="2007" name="Nature">
        <title>Evolution of genes and genomes on the Drosophila phylogeny.</title>
        <authorList>
            <consortium name="Drosophila 12 Genomes Consortium"/>
            <person name="Clark A.G."/>
            <person name="Eisen M.B."/>
            <person name="Smith D.R."/>
            <person name="Bergman C.M."/>
            <person name="Oliver B."/>
            <person name="Markow T.A."/>
            <person name="Kaufman T.C."/>
            <person name="Kellis M."/>
            <person name="Gelbart W."/>
            <person name="Iyer V.N."/>
            <person name="Pollard D.A."/>
            <person name="Sackton T.B."/>
            <person name="Larracuente A.M."/>
            <person name="Singh N.D."/>
            <person name="Abad J.P."/>
            <person name="Abt D.N."/>
            <person name="Adryan B."/>
            <person name="Aguade M."/>
            <person name="Akashi H."/>
            <person name="Anderson W.W."/>
            <person name="Aquadro C.F."/>
            <person name="Ardell D.H."/>
            <person name="Arguello R."/>
            <person name="Artieri C.G."/>
            <person name="Barbash D.A."/>
            <person name="Barker D."/>
            <person name="Barsanti P."/>
            <person name="Batterham P."/>
            <person name="Batzoglou S."/>
            <person name="Begun D."/>
            <person name="Bhutkar A."/>
            <person name="Blanco E."/>
            <person name="Bosak S.A."/>
            <person name="Bradley R.K."/>
            <person name="Brand A.D."/>
            <person name="Brent M.R."/>
            <person name="Brooks A.N."/>
            <person name="Brown R.H."/>
            <person name="Butlin R.K."/>
            <person name="Caggese C."/>
            <person name="Calvi B.R."/>
            <person name="Bernardo de Carvalho A."/>
            <person name="Caspi A."/>
            <person name="Castrezana S."/>
            <person name="Celniker S.E."/>
            <person name="Chang J.L."/>
            <person name="Chapple C."/>
            <person name="Chatterji S."/>
            <person name="Chinwalla A."/>
            <person name="Civetta A."/>
            <person name="Clifton S.W."/>
            <person name="Comeron J.M."/>
            <person name="Costello J.C."/>
            <person name="Coyne J.A."/>
            <person name="Daub J."/>
            <person name="David R.G."/>
            <person name="Delcher A.L."/>
            <person name="Delehaunty K."/>
            <person name="Do C.B."/>
            <person name="Ebling H."/>
            <person name="Edwards K."/>
            <person name="Eickbush T."/>
            <person name="Evans J.D."/>
            <person name="Filipski A."/>
            <person name="Findeiss S."/>
            <person name="Freyhult E."/>
            <person name="Fulton L."/>
            <person name="Fulton R."/>
            <person name="Garcia A.C."/>
            <person name="Gardiner A."/>
            <person name="Garfield D.A."/>
            <person name="Garvin B.E."/>
            <person name="Gibson G."/>
            <person name="Gilbert D."/>
            <person name="Gnerre S."/>
            <person name="Godfrey J."/>
            <person name="Good R."/>
            <person name="Gotea V."/>
            <person name="Gravely B."/>
            <person name="Greenberg A.J."/>
            <person name="Griffiths-Jones S."/>
            <person name="Gross S."/>
            <person name="Guigo R."/>
            <person name="Gustafson E.A."/>
            <person name="Haerty W."/>
            <person name="Hahn M.W."/>
            <person name="Halligan D.L."/>
            <person name="Halpern A.L."/>
            <person name="Halter G.M."/>
            <person name="Han M.V."/>
            <person name="Heger A."/>
            <person name="Hillier L."/>
            <person name="Hinrichs A.S."/>
            <person name="Holmes I."/>
            <person name="Hoskins R.A."/>
            <person name="Hubisz M.J."/>
            <person name="Hultmark D."/>
            <person name="Huntley M.A."/>
            <person name="Jaffe D.B."/>
            <person name="Jagadeeshan S."/>
            <person name="Jeck W.R."/>
            <person name="Johnson J."/>
            <person name="Jones C.D."/>
            <person name="Jordan W.C."/>
            <person name="Karpen G.H."/>
            <person name="Kataoka E."/>
            <person name="Keightley P.D."/>
            <person name="Kheradpour P."/>
            <person name="Kirkness E.F."/>
            <person name="Koerich L.B."/>
            <person name="Kristiansen K."/>
            <person name="Kudrna D."/>
            <person name="Kulathinal R.J."/>
            <person name="Kumar S."/>
            <person name="Kwok R."/>
            <person name="Lander E."/>
            <person name="Langley C.H."/>
            <person name="Lapoint R."/>
            <person name="Lazzaro B.P."/>
            <person name="Lee S.J."/>
            <person name="Levesque L."/>
            <person name="Li R."/>
            <person name="Lin C.F."/>
            <person name="Lin M.F."/>
            <person name="Lindblad-Toh K."/>
            <person name="Llopart A."/>
            <person name="Long M."/>
            <person name="Low L."/>
            <person name="Lozovsky E."/>
            <person name="Lu J."/>
            <person name="Luo M."/>
            <person name="Machado C.A."/>
            <person name="Makalowski W."/>
            <person name="Marzo M."/>
            <person name="Matsuda M."/>
            <person name="Matzkin L."/>
            <person name="McAllister B."/>
            <person name="McBride C.S."/>
            <person name="McKernan B."/>
            <person name="McKernan K."/>
            <person name="Mendez-Lago M."/>
            <person name="Minx P."/>
            <person name="Mollenhauer M.U."/>
            <person name="Montooth K."/>
            <person name="Mount S.M."/>
            <person name="Mu X."/>
            <person name="Myers E."/>
            <person name="Negre B."/>
            <person name="Newfeld S."/>
            <person name="Nielsen R."/>
            <person name="Noor M.A."/>
            <person name="O'Grady P."/>
            <person name="Pachter L."/>
            <person name="Papaceit M."/>
            <person name="Parisi M.J."/>
            <person name="Parisi M."/>
            <person name="Parts L."/>
            <person name="Pedersen J.S."/>
            <person name="Pesole G."/>
            <person name="Phillippy A.M."/>
            <person name="Ponting C.P."/>
            <person name="Pop M."/>
            <person name="Porcelli D."/>
            <person name="Powell J.R."/>
            <person name="Prohaska S."/>
            <person name="Pruitt K."/>
            <person name="Puig M."/>
            <person name="Quesneville H."/>
            <person name="Ram K.R."/>
            <person name="Rand D."/>
            <person name="Rasmussen M.D."/>
            <person name="Reed L.K."/>
            <person name="Reenan R."/>
            <person name="Reily A."/>
            <person name="Remington K.A."/>
            <person name="Rieger T.T."/>
            <person name="Ritchie M.G."/>
            <person name="Robin C."/>
            <person name="Rogers Y.H."/>
            <person name="Rohde C."/>
            <person name="Rozas J."/>
            <person name="Rubenfield M.J."/>
            <person name="Ruiz A."/>
            <person name="Russo S."/>
            <person name="Salzberg S.L."/>
            <person name="Sanchez-Gracia A."/>
            <person name="Saranga D.J."/>
            <person name="Sato H."/>
            <person name="Schaeffer S.W."/>
            <person name="Schatz M.C."/>
            <person name="Schlenke T."/>
            <person name="Schwartz R."/>
            <person name="Segarra C."/>
            <person name="Singh R.S."/>
            <person name="Sirot L."/>
            <person name="Sirota M."/>
            <person name="Sisneros N.B."/>
            <person name="Smith C.D."/>
            <person name="Smith T.F."/>
            <person name="Spieth J."/>
            <person name="Stage D.E."/>
            <person name="Stark A."/>
            <person name="Stephan W."/>
            <person name="Strausberg R.L."/>
            <person name="Strempel S."/>
            <person name="Sturgill D."/>
            <person name="Sutton G."/>
            <person name="Sutton G.G."/>
            <person name="Tao W."/>
            <person name="Teichmann S."/>
            <person name="Tobari Y.N."/>
            <person name="Tomimura Y."/>
            <person name="Tsolas J.M."/>
            <person name="Valente V.L."/>
            <person name="Venter E."/>
            <person name="Venter J.C."/>
            <person name="Vicario S."/>
            <person name="Vieira F.G."/>
            <person name="Vilella A.J."/>
            <person name="Villasante A."/>
            <person name="Walenz B."/>
            <person name="Wang J."/>
            <person name="Wasserman M."/>
            <person name="Watts T."/>
            <person name="Wilson D."/>
            <person name="Wilson R.K."/>
            <person name="Wing R.A."/>
            <person name="Wolfner M.F."/>
            <person name="Wong A."/>
            <person name="Wong G.K."/>
            <person name="Wu C.I."/>
            <person name="Wu G."/>
            <person name="Yamamoto D."/>
            <person name="Yang H.P."/>
            <person name="Yang S.P."/>
            <person name="Yorke J.A."/>
            <person name="Yoshida K."/>
            <person name="Zdobnov E."/>
            <person name="Zhang P."/>
            <person name="Zhang Y."/>
            <person name="Zimin A.V."/>
            <person name="Baldwin J."/>
            <person name="Abdouelleil A."/>
            <person name="Abdulkadir J."/>
            <person name="Abebe A."/>
            <person name="Abera B."/>
            <person name="Abreu J."/>
            <person name="Acer S.C."/>
            <person name="Aftuck L."/>
            <person name="Alexander A."/>
            <person name="An P."/>
            <person name="Anderson E."/>
            <person name="Anderson S."/>
            <person name="Arachi H."/>
            <person name="Azer M."/>
            <person name="Bachantsang P."/>
            <person name="Barry A."/>
            <person name="Bayul T."/>
            <person name="Berlin A."/>
            <person name="Bessette D."/>
            <person name="Bloom T."/>
            <person name="Blye J."/>
            <person name="Boguslavskiy L."/>
            <person name="Bonnet C."/>
            <person name="Boukhgalter B."/>
            <person name="Bourzgui I."/>
            <person name="Brown A."/>
            <person name="Cahill P."/>
            <person name="Channer S."/>
            <person name="Cheshatsang Y."/>
            <person name="Chuda L."/>
            <person name="Citroen M."/>
            <person name="Collymore A."/>
            <person name="Cooke P."/>
            <person name="Costello M."/>
            <person name="D'Aco K."/>
            <person name="Daza R."/>
            <person name="De Haan G."/>
            <person name="DeGray S."/>
            <person name="DeMaso C."/>
            <person name="Dhargay N."/>
            <person name="Dooley K."/>
            <person name="Dooley E."/>
            <person name="Doricent M."/>
            <person name="Dorje P."/>
            <person name="Dorjee K."/>
            <person name="Dupes A."/>
            <person name="Elong R."/>
            <person name="Falk J."/>
            <person name="Farina A."/>
            <person name="Faro S."/>
            <person name="Ferguson D."/>
            <person name="Fisher S."/>
            <person name="Foley C.D."/>
            <person name="Franke A."/>
            <person name="Friedrich D."/>
            <person name="Gadbois L."/>
            <person name="Gearin G."/>
            <person name="Gearin C.R."/>
            <person name="Giannoukos G."/>
            <person name="Goode T."/>
            <person name="Graham J."/>
            <person name="Grandbois E."/>
            <person name="Grewal S."/>
            <person name="Gyaltsen K."/>
            <person name="Hafez N."/>
            <person name="Hagos B."/>
            <person name="Hall J."/>
            <person name="Henson C."/>
            <person name="Hollinger A."/>
            <person name="Honan T."/>
            <person name="Huard M.D."/>
            <person name="Hughes L."/>
            <person name="Hurhula B."/>
            <person name="Husby M.E."/>
            <person name="Kamat A."/>
            <person name="Kanga B."/>
            <person name="Kashin S."/>
            <person name="Khazanovich D."/>
            <person name="Kisner P."/>
            <person name="Lance K."/>
            <person name="Lara M."/>
            <person name="Lee W."/>
            <person name="Lennon N."/>
            <person name="Letendre F."/>
            <person name="LeVine R."/>
            <person name="Lipovsky A."/>
            <person name="Liu X."/>
            <person name="Liu J."/>
            <person name="Liu S."/>
            <person name="Lokyitsang T."/>
            <person name="Lokyitsang Y."/>
            <person name="Lubonja R."/>
            <person name="Lui A."/>
            <person name="MacDonald P."/>
            <person name="Magnisalis V."/>
            <person name="Maru K."/>
            <person name="Matthews C."/>
            <person name="McCusker W."/>
            <person name="McDonough S."/>
            <person name="Mehta T."/>
            <person name="Meldrim J."/>
            <person name="Meneus L."/>
            <person name="Mihai O."/>
            <person name="Mihalev A."/>
            <person name="Mihova T."/>
            <person name="Mittelman R."/>
            <person name="Mlenga V."/>
            <person name="Montmayeur A."/>
            <person name="Mulrain L."/>
            <person name="Navidi A."/>
            <person name="Naylor J."/>
            <person name="Negash T."/>
            <person name="Nguyen T."/>
            <person name="Nguyen N."/>
            <person name="Nicol R."/>
            <person name="Norbu C."/>
            <person name="Norbu N."/>
            <person name="Novod N."/>
            <person name="O'Neill B."/>
            <person name="Osman S."/>
            <person name="Markiewicz E."/>
            <person name="Oyono O.L."/>
            <person name="Patti C."/>
            <person name="Phunkhang P."/>
            <person name="Pierre F."/>
            <person name="Priest M."/>
            <person name="Raghuraman S."/>
            <person name="Rege F."/>
            <person name="Reyes R."/>
            <person name="Rise C."/>
            <person name="Rogov P."/>
            <person name="Ross K."/>
            <person name="Ryan E."/>
            <person name="Settipalli S."/>
            <person name="Shea T."/>
            <person name="Sherpa N."/>
            <person name="Shi L."/>
            <person name="Shih D."/>
            <person name="Sparrow T."/>
            <person name="Spaulding J."/>
            <person name="Stalker J."/>
            <person name="Stange-Thomann N."/>
            <person name="Stavropoulos S."/>
            <person name="Stone C."/>
            <person name="Strader C."/>
            <person name="Tesfaye S."/>
            <person name="Thomson T."/>
            <person name="Thoulutsang Y."/>
            <person name="Thoulutsang D."/>
            <person name="Topham K."/>
            <person name="Topping I."/>
            <person name="Tsamla T."/>
            <person name="Vassiliev H."/>
            <person name="Vo A."/>
            <person name="Wangchuk T."/>
            <person name="Wangdi T."/>
            <person name="Weiand M."/>
            <person name="Wilkinson J."/>
            <person name="Wilson A."/>
            <person name="Yadav S."/>
            <person name="Young G."/>
            <person name="Yu Q."/>
            <person name="Zembek L."/>
            <person name="Zhong D."/>
            <person name="Zimmer A."/>
            <person name="Zwirko Z."/>
            <person name="Jaffe D.B."/>
            <person name="Alvarez P."/>
            <person name="Brockman W."/>
            <person name="Butler J."/>
            <person name="Chin C."/>
            <person name="Gnerre S."/>
            <person name="Grabherr M."/>
            <person name="Kleber M."/>
            <person name="Mauceli E."/>
            <person name="MacCallum I."/>
        </authorList>
    </citation>
    <scope>NUCLEOTIDE SEQUENCE [LARGE SCALE GENOMIC DNA]</scope>
    <source>
        <strain evidence="18">MSH-3 / Tucson 14011-0111.49</strain>
    </source>
</reference>
<protein>
    <submittedName>
        <fullName evidence="17">GL18548</fullName>
    </submittedName>
</protein>
<dbReference type="PROSITE" id="PS01208">
    <property type="entry name" value="VWFC_1"/>
    <property type="match status" value="1"/>
</dbReference>
<feature type="domain" description="VWFD" evidence="16">
    <location>
        <begin position="2632"/>
        <end position="2826"/>
    </location>
</feature>
<dbReference type="GO" id="GO:0005615">
    <property type="term" value="C:extracellular space"/>
    <property type="evidence" value="ECO:0007669"/>
    <property type="project" value="TreeGrafter"/>
</dbReference>
<proteinExistence type="inferred from homology"/>
<dbReference type="InterPro" id="IPR000421">
    <property type="entry name" value="FA58C"/>
</dbReference>
<keyword evidence="3" id="KW-0677">Repeat</keyword>
<dbReference type="InterPro" id="IPR050780">
    <property type="entry name" value="Mucin_vWF_Thrombospondin_sf"/>
</dbReference>
<evidence type="ECO:0000259" key="15">
    <source>
        <dbReference type="PROSITE" id="PS50940"/>
    </source>
</evidence>
<dbReference type="PhylomeDB" id="B4G6R9"/>
<dbReference type="Pfam" id="PF23244">
    <property type="entry name" value="VWF"/>
    <property type="match status" value="1"/>
</dbReference>
<evidence type="ECO:0000256" key="4">
    <source>
        <dbReference type="ARBA" id="ARBA00022900"/>
    </source>
</evidence>
<dbReference type="InterPro" id="IPR001007">
    <property type="entry name" value="VWF_dom"/>
</dbReference>
<keyword evidence="2" id="KW-0646">Protease inhibitor</keyword>
<dbReference type="SMART" id="SM00041">
    <property type="entry name" value="CT"/>
    <property type="match status" value="1"/>
</dbReference>
<dbReference type="CDD" id="cd00057">
    <property type="entry name" value="FA58C"/>
    <property type="match status" value="2"/>
</dbReference>
<evidence type="ECO:0000313" key="17">
    <source>
        <dbReference type="EMBL" id="EDW29183.1"/>
    </source>
</evidence>
<evidence type="ECO:0000256" key="7">
    <source>
        <dbReference type="PROSITE-ProRule" id="PRU00039"/>
    </source>
</evidence>
<dbReference type="SUPFAM" id="SSF57603">
    <property type="entry name" value="FnI-like domain"/>
    <property type="match status" value="2"/>
</dbReference>
<dbReference type="Gene3D" id="2.60.120.260">
    <property type="entry name" value="Galactose-binding domain-like"/>
    <property type="match status" value="2"/>
</dbReference>
<keyword evidence="10" id="KW-0732">Signal</keyword>
<feature type="domain" description="VWFD" evidence="16">
    <location>
        <begin position="580"/>
        <end position="760"/>
    </location>
</feature>
<evidence type="ECO:0000256" key="1">
    <source>
        <dbReference type="ARBA" id="ARBA00007611"/>
    </source>
</evidence>
<dbReference type="PROSITE" id="PS50022">
    <property type="entry name" value="FA58C_3"/>
    <property type="match status" value="2"/>
</dbReference>
<dbReference type="STRING" id="7234.B4G6R9"/>
<dbReference type="SUPFAM" id="SSF49785">
    <property type="entry name" value="Galactose-binding domain-like"/>
    <property type="match status" value="2"/>
</dbReference>
<evidence type="ECO:0000256" key="9">
    <source>
        <dbReference type="SAM" id="MobiDB-lite"/>
    </source>
</evidence>
<feature type="domain" description="VWFC" evidence="14">
    <location>
        <begin position="2972"/>
        <end position="3040"/>
    </location>
</feature>
<keyword evidence="18" id="KW-1185">Reference proteome</keyword>
<dbReference type="PROSITE" id="PS01225">
    <property type="entry name" value="CTCK_2"/>
    <property type="match status" value="1"/>
</dbReference>
<evidence type="ECO:0000259" key="12">
    <source>
        <dbReference type="PROSITE" id="PS50022"/>
    </source>
</evidence>
<dbReference type="SMART" id="SM00214">
    <property type="entry name" value="VWC"/>
    <property type="match status" value="4"/>
</dbReference>
<evidence type="ECO:0000259" key="13">
    <source>
        <dbReference type="PROSITE" id="PS50026"/>
    </source>
</evidence>
<sequence>MDTGLCILAASLLSSVICYSVEPTRTWVADNPNWGPKKAHDIWFSQVKKPFPNCPEYKFPINTDVNCVKTPEGGECEVSCIGKNHFYGEQPNVRKMILSCRRGTWGIKNGAPTAKTIQHCDGACICRNGGICNGEKVCHCRKGYGGVSCEKYKEFACPEEPPQLPRNSKTVCRGDTCEVQCSRGFSLADGRSRVLLKCEGTKYIDLAGGHTKISDCEATCSPVCLNGGKCIAANVCECPPNFRGKQCQYPVSSCNITTFNGNFQCDHAPDRSECRLTCPSLPGVSVQGTLQSLYVCDYSTGQFQPTPAVKCIYHGSMTLSTPSKKLSLPVQVLGMKIVTFAQHIEVDLESVGLQLIWDHHQQLAVHASVDLWQKLGGLCGHLDGNCDNDLMSRSGSGSKAIRTFTDSWRNADQTCVLEPDEDLAQCHGDRHKKAVSKCKDLLYNLKLKSCLEQFNQETLLRTCISDQCACDDGQDCSCNLLQSLVDECRFEGLEPAKDWRNLQLCPISCSGGRIYQTPPARMKECPEGKLQYRDTCIERKMCPCELRGREFQPGEKHQKDCNTCLCHSGKWQCTDNKCDKRCSAFGDPHYRTFDGKRYDFQGRCLYFLLKTSSRSVEGENIKCSGAIDEAVEPSPTGHSCTRSIVLRFTLRDGGPTVIKLDQKLHSSVNGEAVTQLPLELGNCEVVLRLASHHFLTVTFDDGLVVWWNSQSTVHIDAPYSYFDNTAGLCGTFNDNTKDDFLTPDGDYEGTALKVAEEICLLIRSDTFSPCHWAVDPTSHYEDCIADICAAKDSTPSPATTNKALCELLADYAHLCVRNGIHTSWRQSIKQCSIKCPDGQEYDECGDSCALSCHDLQHRDQCKRQCIEGCRCPKGHFLNDEQECVPQKACSCHYEGISFKPGYKEVRPGPRVQQLCTCLDGLWQCHDADKDDLIVYPPLGNLRKQCAKTPYAKFVSCAPKEPRTCKNMHDFKPDTAACRPGCVCDDGYVYDVTRQQCVPSEKCSCYHAGRSFDDGDTFKELCNLCVCQGGSWKCSRNDCESSCSIWGDSHFSTFDGKDFDFLGECDYILSKGVNDQGLGFSIVIQNVLCGSSGVTCSKSLEINLSGKASEGKGQGQEQLKLSAGGIYATDSNTSTIAGLRKQISSHSSSSFHIYKAGVFVVVEVLSLHLQIKWDEGTRVYVKIGNEWQGRVAGLCGNNNGNSLDDFKPPSGGQETEPTLFGHSWRTHQQCVLPQQLFDSCQRNPQRRAWSELQCSVLKSPLFAACHVEVPLERYLKRCIFDTCSCDQGGDCECLCTAVAAYADACAQKSINVRWRTPHFCPMQCDTHCSDYSACTPACPVETCDNLLDQGDSGRLCHHENCVEGCLIKPCPPGQIYLNDTHTVCVPRSECKPVCLVREDITYYEGDITYTDDCATCRCSKKKEVCSGKPCPPVVTTEGPSVTGTGTVPNQDRGKNCVRGWSRWLDRGSSAGGINLNDVEPLPKFDRFQSIYGTCNRGVHDQHRMPALRTPNSRTTLWDDNVVCNLDRGLCLLHCLCDDDGYTTAKPPPPPPPPPPPTEICDPSFQMFKEYPGDCYKYLRCEHIPGNTNWHWVPGSCGTNLMFNTAIGACDQVSIVSRIRPECRKITDRCRDDEEWNDCANQCEHTCHFFGQQLIKRGLCNPGEHCKGGCVPKKRPDCRALGKFWRDENTCVDQDDCPCLDDDNDKYVQPHGIIINDQFDCQCVFNQYVCVPKKTTTEAPPIGGHTTTTALPLIPTTLTPPVLCPTNSMVRFFTREPSISDSAFSASSSLSNDHVAHLARLHRKPKLNAGAWTPKISDQSQYLQVDFERPQGIYGLLIAGDPHNDNYVTLFKVLYSLDGEGYHELIDQRGEPQVLIGPKDSRVARAHVFQRPIEAKSVRLYPLRWQNVIAMRFDLLLCNHVPTTTAPVPDRTTPLPPTKPPLDRLICDDPLGVDNGKLQPHQVTASSIWLSSQVDSQVGLLDLLQFRSQLGWRPLANKQDEYVDFDFLEPRNVTAVQTRGGVHGWVTAYRVLFSLNRLVWNELPGPNGDAHIFEGNRDAQGIQTNGFVRPLVTRYLRLLPTGWEKNINWRIEPLGCFLPYPNTTKPILRPCTVCKGIDLPSLTGGDCPCSDGLFWSGYKCIERNLCPCIDNFTPPETEASPALPLGIIELLKKIGIAQPTISDYSDTDQAGDELELDSETLLLVNGVRGTKDKSELSLYGYNFQLPRELQALMGLTPYIATRDLKNMELCDAFCCLPQSNKTCMDPKCPEGYEPIVDTSSIGAGKSPIYTCRRSRIPDDTCDITGRIFSTFDSTVYKYDICSHTLARDTDGNRWSISTQLQCAPDQPSCGAKTLIISDQQRGITISILPNQRVIFNGYEFSVRDLALVNAIRRSFVISQIGETIVVVCRQHKFWVQYAASGNIRIGVSQDLLGRVDGLCGFYNGRSDDDKRTPQRLHVISSTDFGDAWYDRKVPLDKCRPQVCPVDLQQRALQMCQAVRHPSFGACSVSVNIQDFLSRCVENTCECLKANAGAEGSCRCDLLQQFVGQCLAVNRHLQLTSWRSVHRCNQTCRPPLIHHDCYRQRCEQQCGDLQSGQTASVCPSIPRTCFSGCYCPEGTVRRGEECVPIEDCKDCKCTLFGASKFVTYDGSSYSFKGNCTYLVTRDLLLPGSYHFQVYATIKPCGPTETESCVQALHVTAGENTLHIERHAQDVKLLADGYQVSLWPHQSTWLKVIQQREQQLIVQLPQAKLELIVNLNTLQFQLSVPSVRYGSRMEGLCGNCNGLSIDDLHINPLKKPTDQRPLGLIDFVTSWQIDEPRLGINTRPCQGHQICKPLPRERNLCYHLIVQSGIFDRCPLLVDPLAFIQACQKDTCTATTDKQVICDALSAYAAECNAAGVCVDWRPFAECPAQCPPGLSYKSCDCDVNCDTGVDRVDQSNLAIIFKGRCLHTERHEGCFCPDDKVLHHGKCVSPSKCITCGDGRHVGDVWQPDKCTNCTCLASGQVSCEKEQCGRDADHICQKGFTQVVLQRDYECCPTRICVGNIEKPPGHVCEKPKLPDCGPDQHRIVDKDVNECPIYICECKPKVQCEPTSPVKLRPGEELQPVDDGCCPGQRVVCVLSKCPKPPAVCDEHHYELISEKLPGDCCAVHKTVNTILSCDKKCPLGYTYEHTNSAKCCGSCVPTGCHHDGKLYKPDEQWRSLDKCITYTCVSLDGQLIRHESHETCADVSQCPLADLVDNGGCCKQCKSRPPTLDKTGCQAVSLPLQHTVRLIRYKSQDHGQCFNEQPIQGVTQCDGACDSAFKYNPLLIKFEDKCSCCAATGLRTVLVKVKCADGNYLEQSLEVPTGCSCEPCNKHHLAKVQPVEEPKPVSVGELLDKEKENDDEEEINLQDLLDQSGGVITR</sequence>
<gene>
    <name evidence="17" type="primary">Dper\GL18548</name>
    <name evidence="17" type="ORF">Dper_GL18548</name>
</gene>
<dbReference type="InterPro" id="IPR036084">
    <property type="entry name" value="Ser_inhib-like_sf"/>
</dbReference>
<dbReference type="SMART" id="SM00216">
    <property type="entry name" value="VWD"/>
    <property type="match status" value="4"/>
</dbReference>
<dbReference type="OMA" id="PQKACSC"/>
<feature type="disulfide bond" evidence="7">
    <location>
        <begin position="3297"/>
        <end position="3349"/>
    </location>
</feature>
<dbReference type="GO" id="GO:0008061">
    <property type="term" value="F:chitin binding"/>
    <property type="evidence" value="ECO:0007669"/>
    <property type="project" value="InterPro"/>
</dbReference>
<dbReference type="GO" id="GO:0007399">
    <property type="term" value="P:nervous system development"/>
    <property type="evidence" value="ECO:0007669"/>
    <property type="project" value="UniProtKB-ARBA"/>
</dbReference>
<evidence type="ECO:0000256" key="8">
    <source>
        <dbReference type="PROSITE-ProRule" id="PRU00076"/>
    </source>
</evidence>
<comment type="caution">
    <text evidence="8">Lacks conserved residue(s) required for the propagation of feature annotation.</text>
</comment>
<feature type="domain" description="CTCK" evidence="11">
    <location>
        <begin position="3257"/>
        <end position="3353"/>
    </location>
</feature>
<feature type="disulfide bond" evidence="8">
    <location>
        <begin position="238"/>
        <end position="247"/>
    </location>
</feature>
<dbReference type="Pfam" id="PF08742">
    <property type="entry name" value="C8"/>
    <property type="match status" value="5"/>
</dbReference>
<dbReference type="Pfam" id="PF00094">
    <property type="entry name" value="VWD"/>
    <property type="match status" value="5"/>
</dbReference>
<dbReference type="SMART" id="SM00494">
    <property type="entry name" value="ChtBD2"/>
    <property type="match status" value="1"/>
</dbReference>
<dbReference type="eggNOG" id="KOG1216">
    <property type="taxonomic scope" value="Eukaryota"/>
</dbReference>
<dbReference type="Pfam" id="PF00754">
    <property type="entry name" value="F5_F8_type_C"/>
    <property type="match status" value="2"/>
</dbReference>